<dbReference type="OrthoDB" id="5595141at2759"/>
<keyword evidence="6" id="KW-0539">Nucleus</keyword>
<dbReference type="Proteomes" id="UP000013776">
    <property type="component" value="Unassembled WGS sequence"/>
</dbReference>
<dbReference type="InterPro" id="IPR012423">
    <property type="entry name" value="Eaf7/MRGBP"/>
</dbReference>
<evidence type="ECO:0000256" key="6">
    <source>
        <dbReference type="ARBA" id="ARBA00023242"/>
    </source>
</evidence>
<keyword evidence="4" id="KW-0805">Transcription regulation</keyword>
<keyword evidence="5" id="KW-0804">Transcription</keyword>
<feature type="region of interest" description="Disordered" evidence="8">
    <location>
        <begin position="94"/>
        <end position="217"/>
    </location>
</feature>
<dbReference type="GO" id="GO:0006357">
    <property type="term" value="P:regulation of transcription by RNA polymerase II"/>
    <property type="evidence" value="ECO:0007669"/>
    <property type="project" value="TreeGrafter"/>
</dbReference>
<dbReference type="AlphaFoldDB" id="R4XC54"/>
<dbReference type="GO" id="GO:0035267">
    <property type="term" value="C:NuA4 histone acetyltransferase complex"/>
    <property type="evidence" value="ECO:0007669"/>
    <property type="project" value="TreeGrafter"/>
</dbReference>
<protein>
    <recommendedName>
        <fullName evidence="11">Chromatin modification-related protein EAF7</fullName>
    </recommendedName>
</protein>
<dbReference type="STRING" id="1097556.R4XC54"/>
<dbReference type="PANTHER" id="PTHR13581:SF5">
    <property type="entry name" value="MRG_MORF4L-BINDING PROTEIN"/>
    <property type="match status" value="1"/>
</dbReference>
<dbReference type="VEuPathDB" id="FungiDB:TAPDE_001860"/>
<evidence type="ECO:0000256" key="4">
    <source>
        <dbReference type="ARBA" id="ARBA00023015"/>
    </source>
</evidence>
<evidence type="ECO:0000256" key="1">
    <source>
        <dbReference type="ARBA" id="ARBA00004123"/>
    </source>
</evidence>
<comment type="similarity">
    <text evidence="2">Belongs to the EAF7 family.</text>
</comment>
<organism evidence="9 10">
    <name type="scientific">Taphrina deformans (strain PYCC 5710 / ATCC 11124 / CBS 356.35 / IMI 108563 / JCM 9778 / NBRC 8474)</name>
    <name type="common">Peach leaf curl fungus</name>
    <name type="synonym">Lalaria deformans</name>
    <dbReference type="NCBI Taxonomy" id="1097556"/>
    <lineage>
        <taxon>Eukaryota</taxon>
        <taxon>Fungi</taxon>
        <taxon>Dikarya</taxon>
        <taxon>Ascomycota</taxon>
        <taxon>Taphrinomycotina</taxon>
        <taxon>Taphrinomycetes</taxon>
        <taxon>Taphrinales</taxon>
        <taxon>Taphrinaceae</taxon>
        <taxon>Taphrina</taxon>
    </lineage>
</organism>
<dbReference type="EMBL" id="CAHR02000065">
    <property type="protein sequence ID" value="CCG81961.1"/>
    <property type="molecule type" value="Genomic_DNA"/>
</dbReference>
<dbReference type="GO" id="GO:0006325">
    <property type="term" value="P:chromatin organization"/>
    <property type="evidence" value="ECO:0007669"/>
    <property type="project" value="UniProtKB-KW"/>
</dbReference>
<evidence type="ECO:0008006" key="11">
    <source>
        <dbReference type="Google" id="ProtNLM"/>
    </source>
</evidence>
<sequence length="217" mass="23371">MKCRPVGIHKHFRMINLFMSLNPELASPPHISMLSIHEKLKSLYDMDYLQEQTVRLPSSSDDEADDGNSAALGASSSNFSLPYNEYHELIEAQGAAGAESASGTPPPNSRDLHSSPTQSIKTESMQEEEDEAEEGEEEEPVAEKVPAKRGRKRNAAGAIKAESEAKSTPRASKRNSIQGSVGGGTPGATDDESMNGSSTRASKKTRAAPSRKSTRKK</sequence>
<proteinExistence type="inferred from homology"/>
<name>R4XC54_TAPDE</name>
<feature type="compositionally biased region" description="Low complexity" evidence="8">
    <location>
        <begin position="94"/>
        <end position="103"/>
    </location>
</feature>
<evidence type="ECO:0000256" key="8">
    <source>
        <dbReference type="SAM" id="MobiDB-lite"/>
    </source>
</evidence>
<evidence type="ECO:0000313" key="10">
    <source>
        <dbReference type="Proteomes" id="UP000013776"/>
    </source>
</evidence>
<keyword evidence="10" id="KW-1185">Reference proteome</keyword>
<dbReference type="Pfam" id="PF07904">
    <property type="entry name" value="Eaf7"/>
    <property type="match status" value="1"/>
</dbReference>
<gene>
    <name evidence="9" type="ORF">TAPDE_001860</name>
</gene>
<accession>R4XC54</accession>
<comment type="caution">
    <text evidence="9">The sequence shown here is derived from an EMBL/GenBank/DDBJ whole genome shotgun (WGS) entry which is preliminary data.</text>
</comment>
<feature type="compositionally biased region" description="Acidic residues" evidence="8">
    <location>
        <begin position="125"/>
        <end position="140"/>
    </location>
</feature>
<dbReference type="GO" id="GO:0005634">
    <property type="term" value="C:nucleus"/>
    <property type="evidence" value="ECO:0007669"/>
    <property type="project" value="UniProtKB-SubCell"/>
</dbReference>
<evidence type="ECO:0000313" key="9">
    <source>
        <dbReference type="EMBL" id="CCG81961.1"/>
    </source>
</evidence>
<evidence type="ECO:0000256" key="7">
    <source>
        <dbReference type="ARBA" id="ARBA00025178"/>
    </source>
</evidence>
<evidence type="ECO:0000256" key="5">
    <source>
        <dbReference type="ARBA" id="ARBA00023163"/>
    </source>
</evidence>
<evidence type="ECO:0000256" key="3">
    <source>
        <dbReference type="ARBA" id="ARBA00022853"/>
    </source>
</evidence>
<evidence type="ECO:0000256" key="2">
    <source>
        <dbReference type="ARBA" id="ARBA00007117"/>
    </source>
</evidence>
<comment type="subcellular location">
    <subcellularLocation>
        <location evidence="1">Nucleus</location>
    </subcellularLocation>
</comment>
<reference evidence="9 10" key="1">
    <citation type="journal article" date="2013" name="MBio">
        <title>Genome sequencing of the plant pathogen Taphrina deformans, the causal agent of peach leaf curl.</title>
        <authorList>
            <person name="Cisse O.H."/>
            <person name="Almeida J.M.G.C.F."/>
            <person name="Fonseca A."/>
            <person name="Kumar A.A."/>
            <person name="Salojaervi J."/>
            <person name="Overmyer K."/>
            <person name="Hauser P.M."/>
            <person name="Pagni M."/>
        </authorList>
    </citation>
    <scope>NUCLEOTIDE SEQUENCE [LARGE SCALE GENOMIC DNA]</scope>
    <source>
        <strain evidence="10">PYCC 5710 / ATCC 11124 / CBS 356.35 / IMI 108563 / JCM 9778 / NBRC 8474</strain>
    </source>
</reference>
<dbReference type="PANTHER" id="PTHR13581">
    <property type="entry name" value="MRG-BINDING PROTEIN"/>
    <property type="match status" value="1"/>
</dbReference>
<keyword evidence="3" id="KW-0156">Chromatin regulator</keyword>
<comment type="function">
    <text evidence="7">Component of the NuA4 histone acetyltransferase complex which is involved in transcriptional activation of selected genes principally by acetylation of nucleosomal histone H4 and H2A. The NuA4 complex is also involved in DNA repair.</text>
</comment>